<feature type="domain" description="Ig-like" evidence="2">
    <location>
        <begin position="102"/>
        <end position="180"/>
    </location>
</feature>
<dbReference type="InterPro" id="IPR034549">
    <property type="entry name" value="SPACA6"/>
</dbReference>
<dbReference type="AlphaFoldDB" id="A0A8C8SDD2"/>
<dbReference type="Ensembl" id="ENSPCET00000018912.1">
    <property type="protein sequence ID" value="ENSPCEP00000018293.1"/>
    <property type="gene ID" value="ENSPCEG00000014271.1"/>
</dbReference>
<dbReference type="SMART" id="SM00409">
    <property type="entry name" value="IG"/>
    <property type="match status" value="1"/>
</dbReference>
<dbReference type="GO" id="GO:0007342">
    <property type="term" value="P:fusion of sperm to egg plasma membrane involved in single fertilization"/>
    <property type="evidence" value="ECO:0007669"/>
    <property type="project" value="InterPro"/>
</dbReference>
<dbReference type="CDD" id="cd00096">
    <property type="entry name" value="Ig"/>
    <property type="match status" value="1"/>
</dbReference>
<protein>
    <recommendedName>
        <fullName evidence="2">Ig-like domain-containing protein</fullName>
    </recommendedName>
</protein>
<reference evidence="3" key="2">
    <citation type="submission" date="2025-09" db="UniProtKB">
        <authorList>
            <consortium name="Ensembl"/>
        </authorList>
    </citation>
    <scope>IDENTIFICATION</scope>
</reference>
<dbReference type="InterPro" id="IPR036179">
    <property type="entry name" value="Ig-like_dom_sf"/>
</dbReference>
<keyword evidence="4" id="KW-1185">Reference proteome</keyword>
<evidence type="ECO:0000313" key="3">
    <source>
        <dbReference type="Ensembl" id="ENSPCEP00000018293.1"/>
    </source>
</evidence>
<accession>A0A8C8SDD2</accession>
<dbReference type="InterPro" id="IPR003599">
    <property type="entry name" value="Ig_sub"/>
</dbReference>
<dbReference type="Proteomes" id="UP000694393">
    <property type="component" value="Unplaced"/>
</dbReference>
<dbReference type="PROSITE" id="PS50835">
    <property type="entry name" value="IG_LIKE"/>
    <property type="match status" value="1"/>
</dbReference>
<organism evidence="3 4">
    <name type="scientific">Pelusios castaneus</name>
    <name type="common">West African mud turtle</name>
    <dbReference type="NCBI Taxonomy" id="367368"/>
    <lineage>
        <taxon>Eukaryota</taxon>
        <taxon>Metazoa</taxon>
        <taxon>Chordata</taxon>
        <taxon>Craniata</taxon>
        <taxon>Vertebrata</taxon>
        <taxon>Euteleostomi</taxon>
        <taxon>Archelosauria</taxon>
        <taxon>Testudinata</taxon>
        <taxon>Testudines</taxon>
        <taxon>Pleurodira</taxon>
        <taxon>Pelomedusidae</taxon>
        <taxon>Pelusios</taxon>
    </lineage>
</organism>
<evidence type="ECO:0000256" key="1">
    <source>
        <dbReference type="SAM" id="SignalP"/>
    </source>
</evidence>
<dbReference type="PANTHER" id="PTHR37366:SF1">
    <property type="entry name" value="SPERM ACROSOME MEMBRANE-ASSOCIATED PROTEIN 6"/>
    <property type="match status" value="1"/>
</dbReference>
<feature type="chain" id="PRO_5034736287" description="Ig-like domain-containing protein" evidence="1">
    <location>
        <begin position="24"/>
        <end position="267"/>
    </location>
</feature>
<evidence type="ECO:0000313" key="4">
    <source>
        <dbReference type="Proteomes" id="UP000694393"/>
    </source>
</evidence>
<feature type="signal peptide" evidence="1">
    <location>
        <begin position="1"/>
        <end position="23"/>
    </location>
</feature>
<dbReference type="InterPro" id="IPR013783">
    <property type="entry name" value="Ig-like_fold"/>
</dbReference>
<dbReference type="PANTHER" id="PTHR37366">
    <property type="entry name" value="SPERM ACROSOME MEMBRANE-ASSOCIATED PROTEIN 6"/>
    <property type="match status" value="1"/>
</dbReference>
<reference evidence="3" key="1">
    <citation type="submission" date="2025-08" db="UniProtKB">
        <authorList>
            <consortium name="Ensembl"/>
        </authorList>
    </citation>
    <scope>IDENTIFICATION</scope>
</reference>
<sequence>MPMASLLLLPLCLGLLLAPQAPGCLHCFSTPQQRLRVCQIFLGHTSPHHVTCLDTLRTTFQPYNQLVVGEWGPSSEAAGWPLLHLALCPPGASVSSPTWNHPPLFALPVEDVWKNEGDRTALTCRVQFQTPPEVRLSWKFAKDLKTRDLSFFRDLHLGIGSLLVLRPTRGSHRGTYACQLAQKGDILARKYFYLNVTGGSPKVQMELQDMFQAILQSPARQGTGGAGSRLPPLTELLAEPDSLQKRNVVLLMVGLALSSMLGTLVLG</sequence>
<evidence type="ECO:0000259" key="2">
    <source>
        <dbReference type="PROSITE" id="PS50835"/>
    </source>
</evidence>
<keyword evidence="1" id="KW-0732">Signal</keyword>
<name>A0A8C8SDD2_9SAUR</name>
<proteinExistence type="predicted"/>
<dbReference type="InterPro" id="IPR007110">
    <property type="entry name" value="Ig-like_dom"/>
</dbReference>
<dbReference type="Gene3D" id="2.60.40.10">
    <property type="entry name" value="Immunoglobulins"/>
    <property type="match status" value="1"/>
</dbReference>
<dbReference type="SUPFAM" id="SSF48726">
    <property type="entry name" value="Immunoglobulin"/>
    <property type="match status" value="1"/>
</dbReference>